<feature type="transmembrane region" description="Helical" evidence="2">
    <location>
        <begin position="32"/>
        <end position="51"/>
    </location>
</feature>
<keyword evidence="2" id="KW-0812">Transmembrane</keyword>
<feature type="transmembrane region" description="Helical" evidence="2">
    <location>
        <begin position="57"/>
        <end position="76"/>
    </location>
</feature>
<evidence type="ECO:0000256" key="1">
    <source>
        <dbReference type="SAM" id="MobiDB-lite"/>
    </source>
</evidence>
<evidence type="ECO:0000256" key="2">
    <source>
        <dbReference type="SAM" id="Phobius"/>
    </source>
</evidence>
<keyword evidence="2" id="KW-1133">Transmembrane helix</keyword>
<feature type="region of interest" description="Disordered" evidence="1">
    <location>
        <begin position="1"/>
        <end position="23"/>
    </location>
</feature>
<comment type="caution">
    <text evidence="3">The sequence shown here is derived from an EMBL/GenBank/DDBJ whole genome shotgun (WGS) entry which is preliminary data.</text>
</comment>
<reference evidence="3 4" key="1">
    <citation type="submission" date="2024-03" db="EMBL/GenBank/DDBJ databases">
        <title>Whole genomes of four grape xylem sap localized bacterial endophytes.</title>
        <authorList>
            <person name="Kumar G."/>
            <person name="Savka M.A."/>
        </authorList>
    </citation>
    <scope>NUCLEOTIDE SEQUENCE [LARGE SCALE GENOMIC DNA]</scope>
    <source>
        <strain evidence="3 4">RIT_GXS8</strain>
    </source>
</reference>
<organism evidence="3 4">
    <name type="scientific">Curtobacterium citreum</name>
    <dbReference type="NCBI Taxonomy" id="2036"/>
    <lineage>
        <taxon>Bacteria</taxon>
        <taxon>Bacillati</taxon>
        <taxon>Actinomycetota</taxon>
        <taxon>Actinomycetes</taxon>
        <taxon>Micrococcales</taxon>
        <taxon>Microbacteriaceae</taxon>
        <taxon>Curtobacterium</taxon>
    </lineage>
</organism>
<evidence type="ECO:0000313" key="3">
    <source>
        <dbReference type="EMBL" id="MEK0170171.1"/>
    </source>
</evidence>
<evidence type="ECO:0000313" key="4">
    <source>
        <dbReference type="Proteomes" id="UP001370299"/>
    </source>
</evidence>
<sequence>MTNAPQSPVDWEAVPAPAPAGKQRRPFDAWRVLRILVCTFGLLSLAFWGYWSWQLPLPGYLFMVGAPLFAAVVWYFFRSPASPIETDIVGKTIVEVALVIAAGATWISIGLPIVGIVFIVIAALSGVIAFRRETA</sequence>
<dbReference type="Pfam" id="PF10823">
    <property type="entry name" value="DUF2568"/>
    <property type="match status" value="1"/>
</dbReference>
<name>A0ABU8Y5S4_9MICO</name>
<dbReference type="EMBL" id="JBBLYY010000013">
    <property type="protein sequence ID" value="MEK0170171.1"/>
    <property type="molecule type" value="Genomic_DNA"/>
</dbReference>
<keyword evidence="4" id="KW-1185">Reference proteome</keyword>
<keyword evidence="2" id="KW-0472">Membrane</keyword>
<proteinExistence type="predicted"/>
<dbReference type="Proteomes" id="UP001370299">
    <property type="component" value="Unassembled WGS sequence"/>
</dbReference>
<dbReference type="InterPro" id="IPR021214">
    <property type="entry name" value="DUF2568"/>
</dbReference>
<dbReference type="RefSeq" id="WP_340196792.1">
    <property type="nucleotide sequence ID" value="NZ_JBBKAP010000047.1"/>
</dbReference>
<protein>
    <submittedName>
        <fullName evidence="3">YrdB family protein</fullName>
    </submittedName>
</protein>
<accession>A0ABU8Y5S4</accession>
<gene>
    <name evidence="3" type="ORF">WMN62_01680</name>
</gene>